<accession>A0A4C1XLZ8</accession>
<sequence length="74" mass="8248">MTGPKSQGVLQSRISDLLLDGSFKVRVFRMTHVQDLSARSTRTAQRTKLCRCEYLIAAGAMTKPKIHADEPLES</sequence>
<dbReference type="EMBL" id="BGZK01000890">
    <property type="protein sequence ID" value="GBP64163.1"/>
    <property type="molecule type" value="Genomic_DNA"/>
</dbReference>
<keyword evidence="2" id="KW-1185">Reference proteome</keyword>
<gene>
    <name evidence="1" type="ORF">EVAR_35552_1</name>
</gene>
<dbReference type="Proteomes" id="UP000299102">
    <property type="component" value="Unassembled WGS sequence"/>
</dbReference>
<reference evidence="1 2" key="1">
    <citation type="journal article" date="2019" name="Commun. Biol.">
        <title>The bagworm genome reveals a unique fibroin gene that provides high tensile strength.</title>
        <authorList>
            <person name="Kono N."/>
            <person name="Nakamura H."/>
            <person name="Ohtoshi R."/>
            <person name="Tomita M."/>
            <person name="Numata K."/>
            <person name="Arakawa K."/>
        </authorList>
    </citation>
    <scope>NUCLEOTIDE SEQUENCE [LARGE SCALE GENOMIC DNA]</scope>
</reference>
<proteinExistence type="predicted"/>
<evidence type="ECO:0000313" key="2">
    <source>
        <dbReference type="Proteomes" id="UP000299102"/>
    </source>
</evidence>
<evidence type="ECO:0000313" key="1">
    <source>
        <dbReference type="EMBL" id="GBP64163.1"/>
    </source>
</evidence>
<organism evidence="1 2">
    <name type="scientific">Eumeta variegata</name>
    <name type="common">Bagworm moth</name>
    <name type="synonym">Eumeta japonica</name>
    <dbReference type="NCBI Taxonomy" id="151549"/>
    <lineage>
        <taxon>Eukaryota</taxon>
        <taxon>Metazoa</taxon>
        <taxon>Ecdysozoa</taxon>
        <taxon>Arthropoda</taxon>
        <taxon>Hexapoda</taxon>
        <taxon>Insecta</taxon>
        <taxon>Pterygota</taxon>
        <taxon>Neoptera</taxon>
        <taxon>Endopterygota</taxon>
        <taxon>Lepidoptera</taxon>
        <taxon>Glossata</taxon>
        <taxon>Ditrysia</taxon>
        <taxon>Tineoidea</taxon>
        <taxon>Psychidae</taxon>
        <taxon>Oiketicinae</taxon>
        <taxon>Eumeta</taxon>
    </lineage>
</organism>
<name>A0A4C1XLZ8_EUMVA</name>
<protein>
    <submittedName>
        <fullName evidence="1">Uncharacterized protein</fullName>
    </submittedName>
</protein>
<dbReference type="AlphaFoldDB" id="A0A4C1XLZ8"/>
<comment type="caution">
    <text evidence="1">The sequence shown here is derived from an EMBL/GenBank/DDBJ whole genome shotgun (WGS) entry which is preliminary data.</text>
</comment>